<keyword evidence="3" id="KW-1185">Reference proteome</keyword>
<dbReference type="AlphaFoldDB" id="A0A3R7KI84"/>
<name>A0A3R7KI84_9EURY</name>
<evidence type="ECO:0000313" key="3">
    <source>
        <dbReference type="Proteomes" id="UP000283805"/>
    </source>
</evidence>
<sequence>MSSAPTGHGSSTDLVVELVETLEAAGLDRDEYRLYDYVDVEALEQLLTDSNSDIEVRVTVAGVQIAVTPTGVDVLQDGSASTSE</sequence>
<accession>A0A3R7KI84</accession>
<gene>
    <name evidence="2" type="ORF">ATJ93_4683</name>
</gene>
<comment type="caution">
    <text evidence="2">The sequence shown here is derived from an EMBL/GenBank/DDBJ whole genome shotgun (WGS) entry which is preliminary data.</text>
</comment>
<evidence type="ECO:0000313" key="2">
    <source>
        <dbReference type="EMBL" id="RKD85912.1"/>
    </source>
</evidence>
<dbReference type="RefSeq" id="WP_120246948.1">
    <property type="nucleotide sequence ID" value="NZ_RAPO01000011.1"/>
</dbReference>
<dbReference type="Proteomes" id="UP000283805">
    <property type="component" value="Unassembled WGS sequence"/>
</dbReference>
<feature type="domain" description="Halobacterial output" evidence="1">
    <location>
        <begin position="33"/>
        <end position="71"/>
    </location>
</feature>
<dbReference type="OrthoDB" id="320886at2157"/>
<protein>
    <recommendedName>
        <fullName evidence="1">Halobacterial output domain-containing protein</fullName>
    </recommendedName>
</protein>
<proteinExistence type="predicted"/>
<evidence type="ECO:0000259" key="1">
    <source>
        <dbReference type="Pfam" id="PF18545"/>
    </source>
</evidence>
<reference evidence="2 3" key="1">
    <citation type="submission" date="2018-09" db="EMBL/GenBank/DDBJ databases">
        <title>Genomic Encyclopedia of Archaeal and Bacterial Type Strains, Phase II (KMG-II): from individual species to whole genera.</title>
        <authorList>
            <person name="Goeker M."/>
        </authorList>
    </citation>
    <scope>NUCLEOTIDE SEQUENCE [LARGE SCALE GENOMIC DNA]</scope>
    <source>
        <strain evidence="2 3">DSM 13151</strain>
    </source>
</reference>
<dbReference type="Pfam" id="PF18545">
    <property type="entry name" value="HalOD1"/>
    <property type="match status" value="1"/>
</dbReference>
<dbReference type="EMBL" id="RAPO01000011">
    <property type="protein sequence ID" value="RKD85912.1"/>
    <property type="molecule type" value="Genomic_DNA"/>
</dbReference>
<organism evidence="2 3">
    <name type="scientific">Halopiger aswanensis</name>
    <dbReference type="NCBI Taxonomy" id="148449"/>
    <lineage>
        <taxon>Archaea</taxon>
        <taxon>Methanobacteriati</taxon>
        <taxon>Methanobacteriota</taxon>
        <taxon>Stenosarchaea group</taxon>
        <taxon>Halobacteria</taxon>
        <taxon>Halobacteriales</taxon>
        <taxon>Natrialbaceae</taxon>
        <taxon>Halopiger</taxon>
    </lineage>
</organism>
<dbReference type="InterPro" id="IPR040624">
    <property type="entry name" value="HalOD1"/>
</dbReference>